<dbReference type="EMBL" id="BAFH01000003">
    <property type="protein sequence ID" value="GAB62191.1"/>
    <property type="molecule type" value="Genomic_DNA"/>
</dbReference>
<name>I3IKE6_9BACT</name>
<gene>
    <name evidence="1" type="ORF">KSU1_C0595</name>
</gene>
<dbReference type="Proteomes" id="UP000002985">
    <property type="component" value="Unassembled WGS sequence"/>
</dbReference>
<proteinExistence type="predicted"/>
<organism evidence="1 2">
    <name type="scientific">Candidatus Jettenia caeni</name>
    <dbReference type="NCBI Taxonomy" id="247490"/>
    <lineage>
        <taxon>Bacteria</taxon>
        <taxon>Pseudomonadati</taxon>
        <taxon>Planctomycetota</taxon>
        <taxon>Candidatus Brocadiia</taxon>
        <taxon>Candidatus Brocadiales</taxon>
        <taxon>Candidatus Brocadiaceae</taxon>
        <taxon>Candidatus Jettenia</taxon>
    </lineage>
</organism>
<dbReference type="STRING" id="247490.KSU1_C0595"/>
<comment type="caution">
    <text evidence="1">The sequence shown here is derived from an EMBL/GenBank/DDBJ whole genome shotgun (WGS) entry which is preliminary data.</text>
</comment>
<accession>I3IKE6</accession>
<keyword evidence="2" id="KW-1185">Reference proteome</keyword>
<evidence type="ECO:0000313" key="1">
    <source>
        <dbReference type="EMBL" id="GAB62191.1"/>
    </source>
</evidence>
<protein>
    <submittedName>
        <fullName evidence="1">Uncharacterized protein</fullName>
    </submittedName>
</protein>
<evidence type="ECO:0000313" key="2">
    <source>
        <dbReference type="Proteomes" id="UP000002985"/>
    </source>
</evidence>
<sequence>MILSDNEVTTIINQIEKYRLTANSKTRREHIEHVNTIKENKKAKVPDIQLKNHFSSIIKKPKRQHIITHQGNNIGYIPLPGFDAITANLPNNSSNKCSICGTTVTQYMLEYCLNNPQIFKDKIYCNKHLP</sequence>
<dbReference type="OrthoDB" id="5782056at2"/>
<dbReference type="AlphaFoldDB" id="I3IKE6"/>
<reference evidence="1 2" key="1">
    <citation type="journal article" date="2012" name="FEBS Lett.">
        <title>Anammox organism KSU-1 expresses a NirK-type copper-containing nitrite reductase instead of a NirS-type with cytochrome cd1.</title>
        <authorList>
            <person name="Hira D."/>
            <person name="Toh H."/>
            <person name="Migita C.T."/>
            <person name="Okubo H."/>
            <person name="Nishiyama T."/>
            <person name="Hattori M."/>
            <person name="Furukawa K."/>
            <person name="Fujii T."/>
        </authorList>
    </citation>
    <scope>NUCLEOTIDE SEQUENCE [LARGE SCALE GENOMIC DNA]</scope>
</reference>